<sequence length="135" mass="15488">MLSNHEILFDFSILVRQKTHLTKFSRTSKKKKKKKICSGMSFIAPRGKFNVDLEKFLVYSMQYLTLFYKNVTCTLCELGSSIMMTFLSILIIKTNTGTNNSNKYNLCTSSASVTTRLNRYLLEGRVTQTVLRASF</sequence>
<organism evidence="1">
    <name type="scientific">Cacopsylla melanoneura</name>
    <dbReference type="NCBI Taxonomy" id="428564"/>
    <lineage>
        <taxon>Eukaryota</taxon>
        <taxon>Metazoa</taxon>
        <taxon>Ecdysozoa</taxon>
        <taxon>Arthropoda</taxon>
        <taxon>Hexapoda</taxon>
        <taxon>Insecta</taxon>
        <taxon>Pterygota</taxon>
        <taxon>Neoptera</taxon>
        <taxon>Paraneoptera</taxon>
        <taxon>Hemiptera</taxon>
        <taxon>Sternorrhyncha</taxon>
        <taxon>Psylloidea</taxon>
        <taxon>Psyllidae</taxon>
        <taxon>Psyllinae</taxon>
        <taxon>Cacopsylla</taxon>
    </lineage>
</organism>
<evidence type="ECO:0000313" key="1">
    <source>
        <dbReference type="EMBL" id="CAG6672511.1"/>
    </source>
</evidence>
<accession>A0A8D8SPW7</accession>
<reference evidence="1" key="1">
    <citation type="submission" date="2021-05" db="EMBL/GenBank/DDBJ databases">
        <authorList>
            <person name="Alioto T."/>
            <person name="Alioto T."/>
            <person name="Gomez Garrido J."/>
        </authorList>
    </citation>
    <scope>NUCLEOTIDE SEQUENCE</scope>
</reference>
<proteinExistence type="predicted"/>
<dbReference type="EMBL" id="HBUF01228761">
    <property type="protein sequence ID" value="CAG6672511.1"/>
    <property type="molecule type" value="Transcribed_RNA"/>
</dbReference>
<protein>
    <submittedName>
        <fullName evidence="1">Uncharacterized protein</fullName>
    </submittedName>
</protein>
<dbReference type="AlphaFoldDB" id="A0A8D8SPW7"/>
<dbReference type="EMBL" id="HBUF01228763">
    <property type="protein sequence ID" value="CAG6672515.1"/>
    <property type="molecule type" value="Transcribed_RNA"/>
</dbReference>
<name>A0A8D8SPW7_9HEMI</name>